<accession>A0A426DCF5</accession>
<protein>
    <submittedName>
        <fullName evidence="1">Uncharacterized protein</fullName>
    </submittedName>
</protein>
<evidence type="ECO:0000313" key="2">
    <source>
        <dbReference type="Proteomes" id="UP000274920"/>
    </source>
</evidence>
<reference evidence="1" key="1">
    <citation type="submission" date="2018-10" db="EMBL/GenBank/DDBJ databases">
        <title>Schaedlerella arabinophila gen. nov. sp. nov., isolated from the mouse intestinal tract and comparative analysis with the genome of the closely related altered Schaedler flora strain ASF502.</title>
        <authorList>
            <person name="Miyake S."/>
            <person name="Soh M."/>
            <person name="Seedorf H."/>
        </authorList>
    </citation>
    <scope>NUCLEOTIDE SEQUENCE [LARGE SCALE GENOMIC DNA]</scope>
    <source>
        <strain evidence="1">DSM 106076</strain>
    </source>
</reference>
<dbReference type="EMBL" id="RHJS01000002">
    <property type="protein sequence ID" value="RRK30431.1"/>
    <property type="molecule type" value="Genomic_DNA"/>
</dbReference>
<dbReference type="Proteomes" id="UP000274920">
    <property type="component" value="Unassembled WGS sequence"/>
</dbReference>
<gene>
    <name evidence="1" type="ORF">EBB54_02845</name>
</gene>
<dbReference type="AlphaFoldDB" id="A0A426DCF5"/>
<proteinExistence type="predicted"/>
<name>A0A426DCF5_9FIRM</name>
<organism evidence="1 2">
    <name type="scientific">Schaedlerella arabinosiphila</name>
    <dbReference type="NCBI Taxonomy" id="2044587"/>
    <lineage>
        <taxon>Bacteria</taxon>
        <taxon>Bacillati</taxon>
        <taxon>Bacillota</taxon>
        <taxon>Clostridia</taxon>
        <taxon>Lachnospirales</taxon>
        <taxon>Lachnospiraceae</taxon>
        <taxon>Schaedlerella</taxon>
    </lineage>
</organism>
<keyword evidence="2" id="KW-1185">Reference proteome</keyword>
<comment type="caution">
    <text evidence="1">The sequence shown here is derived from an EMBL/GenBank/DDBJ whole genome shotgun (WGS) entry which is preliminary data.</text>
</comment>
<evidence type="ECO:0000313" key="1">
    <source>
        <dbReference type="EMBL" id="RRK30431.1"/>
    </source>
</evidence>
<sequence length="71" mass="8100">MISMELQKDSAFRRNKGGTYSYFLTDLISRNLNQNPVSDPPRPYEALPLCLETRYGFYGDDSGILKYSMPG</sequence>